<comment type="caution">
    <text evidence="2">The sequence shown here is derived from an EMBL/GenBank/DDBJ whole genome shotgun (WGS) entry which is preliminary data.</text>
</comment>
<dbReference type="Pfam" id="PF01797">
    <property type="entry name" value="Y1_Tnp"/>
    <property type="match status" value="1"/>
</dbReference>
<dbReference type="NCBIfam" id="NF033573">
    <property type="entry name" value="transpos_IS200"/>
    <property type="match status" value="1"/>
</dbReference>
<dbReference type="InterPro" id="IPR036515">
    <property type="entry name" value="Transposase_17_sf"/>
</dbReference>
<evidence type="ECO:0000313" key="2">
    <source>
        <dbReference type="EMBL" id="CDC05719.1"/>
    </source>
</evidence>
<dbReference type="PANTHER" id="PTHR33360:SF2">
    <property type="entry name" value="TRANSPOSASE FOR INSERTION SEQUENCE ELEMENT IS200"/>
    <property type="match status" value="1"/>
</dbReference>
<dbReference type="GO" id="GO:0006313">
    <property type="term" value="P:DNA transposition"/>
    <property type="evidence" value="ECO:0007669"/>
    <property type="project" value="InterPro"/>
</dbReference>
<dbReference type="SUPFAM" id="SSF143422">
    <property type="entry name" value="Transposase IS200-like"/>
    <property type="match status" value="1"/>
</dbReference>
<accession>R6NBN5</accession>
<dbReference type="InterPro" id="IPR002686">
    <property type="entry name" value="Transposase_17"/>
</dbReference>
<dbReference type="GO" id="GO:0003677">
    <property type="term" value="F:DNA binding"/>
    <property type="evidence" value="ECO:0007669"/>
    <property type="project" value="InterPro"/>
</dbReference>
<evidence type="ECO:0000313" key="3">
    <source>
        <dbReference type="Proteomes" id="UP000018168"/>
    </source>
</evidence>
<dbReference type="PANTHER" id="PTHR33360">
    <property type="entry name" value="TRANSPOSASE FOR INSERTION SEQUENCE ELEMENT IS200"/>
    <property type="match status" value="1"/>
</dbReference>
<evidence type="ECO:0000259" key="1">
    <source>
        <dbReference type="Pfam" id="PF01797"/>
    </source>
</evidence>
<dbReference type="Proteomes" id="UP000018168">
    <property type="component" value="Unassembled WGS sequence"/>
</dbReference>
<sequence>MKDKDIKSLEHTTWRCQCHIVFAPKYRRMAIYGDLKQDIGWILRKLCDEKGVGIIEAEACPDHIHMLVSISPSMSVAQFMGY</sequence>
<dbReference type="GO" id="GO:0004803">
    <property type="term" value="F:transposase activity"/>
    <property type="evidence" value="ECO:0007669"/>
    <property type="project" value="InterPro"/>
</dbReference>
<dbReference type="Gene3D" id="3.30.70.1290">
    <property type="entry name" value="Transposase IS200-like"/>
    <property type="match status" value="1"/>
</dbReference>
<name>R6NBN5_9FIRM</name>
<proteinExistence type="predicted"/>
<reference evidence="2" key="1">
    <citation type="submission" date="2012-11" db="EMBL/GenBank/DDBJ databases">
        <title>Dependencies among metagenomic species, viruses, plasmids and units of genetic variation.</title>
        <authorList>
            <person name="Nielsen H.B."/>
            <person name="Almeida M."/>
            <person name="Juncker A.S."/>
            <person name="Rasmussen S."/>
            <person name="Li J."/>
            <person name="Sunagawa S."/>
            <person name="Plichta D."/>
            <person name="Gautier L."/>
            <person name="Le Chatelier E."/>
            <person name="Peletier E."/>
            <person name="Bonde I."/>
            <person name="Nielsen T."/>
            <person name="Manichanh C."/>
            <person name="Arumugam M."/>
            <person name="Batto J."/>
            <person name="Santos M.B.Q.D."/>
            <person name="Blom N."/>
            <person name="Borruel N."/>
            <person name="Burgdorf K.S."/>
            <person name="Boumezbeur F."/>
            <person name="Casellas F."/>
            <person name="Dore J."/>
            <person name="Guarner F."/>
            <person name="Hansen T."/>
            <person name="Hildebrand F."/>
            <person name="Kaas R.S."/>
            <person name="Kennedy S."/>
            <person name="Kristiansen K."/>
            <person name="Kultima J.R."/>
            <person name="Leonard P."/>
            <person name="Levenez F."/>
            <person name="Lund O."/>
            <person name="Moumen B."/>
            <person name="Le Paslier D."/>
            <person name="Pons N."/>
            <person name="Pedersen O."/>
            <person name="Prifti E."/>
            <person name="Qin J."/>
            <person name="Raes J."/>
            <person name="Tap J."/>
            <person name="Tims S."/>
            <person name="Ussery D.W."/>
            <person name="Yamada T."/>
            <person name="MetaHit consortium"/>
            <person name="Renault P."/>
            <person name="Sicheritz-Ponten T."/>
            <person name="Bork P."/>
            <person name="Wang J."/>
            <person name="Brunak S."/>
            <person name="Ehrlich S.D."/>
        </authorList>
    </citation>
    <scope>NUCLEOTIDE SEQUENCE [LARGE SCALE GENOMIC DNA]</scope>
</reference>
<protein>
    <recommendedName>
        <fullName evidence="1">Transposase IS200-like domain-containing protein</fullName>
    </recommendedName>
</protein>
<gene>
    <name evidence="2" type="ORF">BN578_01097</name>
</gene>
<dbReference type="AlphaFoldDB" id="R6NBN5"/>
<dbReference type="EMBL" id="CBEP010000124">
    <property type="protein sequence ID" value="CDC05719.1"/>
    <property type="molecule type" value="Genomic_DNA"/>
</dbReference>
<feature type="domain" description="Transposase IS200-like" evidence="1">
    <location>
        <begin position="13"/>
        <end position="81"/>
    </location>
</feature>
<organism evidence="2 3">
    <name type="scientific">[Clostridium] leptum CAG:27</name>
    <dbReference type="NCBI Taxonomy" id="1263068"/>
    <lineage>
        <taxon>Bacteria</taxon>
        <taxon>Bacillati</taxon>
        <taxon>Bacillota</taxon>
        <taxon>Clostridia</taxon>
        <taxon>Eubacteriales</taxon>
        <taxon>Oscillospiraceae</taxon>
        <taxon>Oscillospiraceae incertae sedis</taxon>
    </lineage>
</organism>